<dbReference type="Proteomes" id="UP000004221">
    <property type="component" value="Unassembled WGS sequence"/>
</dbReference>
<dbReference type="GO" id="GO:0005975">
    <property type="term" value="P:carbohydrate metabolic process"/>
    <property type="evidence" value="ECO:0007669"/>
    <property type="project" value="InterPro"/>
</dbReference>
<keyword evidence="5" id="KW-0378">Hydrolase</keyword>
<evidence type="ECO:0000256" key="3">
    <source>
        <dbReference type="RuleBase" id="RU361196"/>
    </source>
</evidence>
<comment type="caution">
    <text evidence="5">The sequence shown here is derived from an EMBL/GenBank/DDBJ whole genome shotgun (WGS) entry which is preliminary data.</text>
</comment>
<evidence type="ECO:0000313" key="5">
    <source>
        <dbReference type="EMBL" id="CCF84555.1"/>
    </source>
</evidence>
<gene>
    <name evidence="5" type="ORF">NITHO_3580011</name>
</gene>
<dbReference type="InterPro" id="IPR027291">
    <property type="entry name" value="Glyco_hydro_38_N_sf"/>
</dbReference>
<keyword evidence="2 3" id="KW-0119">Carbohydrate metabolism</keyword>
<protein>
    <submittedName>
        <fullName evidence="5">Glycoside hydrolase, family 57</fullName>
    </submittedName>
</protein>
<dbReference type="InterPro" id="IPR021923">
    <property type="entry name" value="DUF3536"/>
</dbReference>
<dbReference type="AlphaFoldDB" id="I4EIP3"/>
<dbReference type="SUPFAM" id="SSF88713">
    <property type="entry name" value="Glycoside hydrolase/deacetylase"/>
    <property type="match status" value="1"/>
</dbReference>
<evidence type="ECO:0000259" key="4">
    <source>
        <dbReference type="Pfam" id="PF03065"/>
    </source>
</evidence>
<organism evidence="5 6">
    <name type="scientific">Nitrolancea hollandica Lb</name>
    <dbReference type="NCBI Taxonomy" id="1129897"/>
    <lineage>
        <taxon>Bacteria</taxon>
        <taxon>Pseudomonadati</taxon>
        <taxon>Thermomicrobiota</taxon>
        <taxon>Thermomicrobia</taxon>
        <taxon>Sphaerobacterales</taxon>
        <taxon>Sphaerobacterineae</taxon>
        <taxon>Sphaerobacteraceae</taxon>
        <taxon>Nitrolancea</taxon>
    </lineage>
</organism>
<dbReference type="EMBL" id="CAGS01000288">
    <property type="protein sequence ID" value="CCF84555.1"/>
    <property type="molecule type" value="Genomic_DNA"/>
</dbReference>
<evidence type="ECO:0000256" key="2">
    <source>
        <dbReference type="ARBA" id="ARBA00023277"/>
    </source>
</evidence>
<reference evidence="5 6" key="1">
    <citation type="journal article" date="2012" name="ISME J.">
        <title>Nitrification expanded: discovery, physiology and genomics of a nitrite-oxidizing bacterium from the phylum Chloroflexi.</title>
        <authorList>
            <person name="Sorokin D.Y."/>
            <person name="Lucker S."/>
            <person name="Vejmelkova D."/>
            <person name="Kostrikina N.A."/>
            <person name="Kleerebezem R."/>
            <person name="Rijpstra W.I."/>
            <person name="Damste J.S."/>
            <person name="Le Paslier D."/>
            <person name="Muyzer G."/>
            <person name="Wagner M."/>
            <person name="van Loosdrecht M.C."/>
            <person name="Daims H."/>
        </authorList>
    </citation>
    <scope>NUCLEOTIDE SEQUENCE [LARGE SCALE GENOMIC DNA]</scope>
    <source>
        <strain evidence="6">none</strain>
    </source>
</reference>
<dbReference type="PANTHER" id="PTHR36306">
    <property type="entry name" value="ALPHA-AMYLASE-RELATED-RELATED"/>
    <property type="match status" value="1"/>
</dbReference>
<dbReference type="InterPro" id="IPR011330">
    <property type="entry name" value="Glyco_hydro/deAcase_b/a-brl"/>
</dbReference>
<keyword evidence="6" id="KW-1185">Reference proteome</keyword>
<evidence type="ECO:0000256" key="1">
    <source>
        <dbReference type="ARBA" id="ARBA00006821"/>
    </source>
</evidence>
<evidence type="ECO:0000313" key="6">
    <source>
        <dbReference type="Proteomes" id="UP000004221"/>
    </source>
</evidence>
<dbReference type="InterPro" id="IPR052046">
    <property type="entry name" value="GH57_Enzymes"/>
</dbReference>
<dbReference type="GO" id="GO:0016787">
    <property type="term" value="F:hydrolase activity"/>
    <property type="evidence" value="ECO:0007669"/>
    <property type="project" value="UniProtKB-KW"/>
</dbReference>
<sequence length="488" mass="54136">MARSCRLQAPAGETLPERRAMIEKRSNEPMKHYFSVHGHFYQPPREDPATGIVPREPGAGPFHDYNEKILSECYRPNAEHGNFDQITFDIGPTLGLWMRKHHPAVLDRIVEGDRRAVERTGHGNAIAQSFHHTILPLASPRDRLTEIRWGNRWFEHTFGRQPRGIWLPETAVDYPTLEACAAEGLRFTILSPEQAAQPVDTRDPYSIALPSGARFTAVFYEGPLSGTVSFDPSATDSAGHFVDRFVRPRFTGRSPDAAGSPIVLIASDGEVYGHHHPFKDYFLADLLNVRAPQAGITPVSLEHYLALHPASHPGSIREWSSWGCPDQLLRWRGDCSCTPGDGSWKAELRAAFDVLAARIDTVTEERLDGVVLDPWALRDRYVDVVIGAATAGDWLIEQGLPASSPQADVVLTVMRAQQSRLAMYASCAFYWDDLTRIEAAYGVRSGFYAARLLDEAFGTSLGAEFAGQLSGVVGWKTDKTAAELYARR</sequence>
<dbReference type="Gene3D" id="3.20.110.10">
    <property type="entry name" value="Glycoside hydrolase 38, N terminal domain"/>
    <property type="match status" value="2"/>
</dbReference>
<dbReference type="Pfam" id="PF03065">
    <property type="entry name" value="Glyco_hydro_57"/>
    <property type="match status" value="1"/>
</dbReference>
<accession>I4EIP3</accession>
<name>I4EIP3_9BACT</name>
<dbReference type="InterPro" id="IPR004300">
    <property type="entry name" value="Glyco_hydro_57_N"/>
</dbReference>
<comment type="similarity">
    <text evidence="1 3">Belongs to the glycosyl hydrolase 57 family.</text>
</comment>
<proteinExistence type="inferred from homology"/>
<feature type="domain" description="Glycoside hydrolase family 57 N-terminal" evidence="4">
    <location>
        <begin position="29"/>
        <end position="287"/>
    </location>
</feature>
<dbReference type="PANTHER" id="PTHR36306:SF3">
    <property type="entry name" value="GLYCOSIDE HYDROLASE FAMILY 57"/>
    <property type="match status" value="1"/>
</dbReference>
<dbReference type="Pfam" id="PF12055">
    <property type="entry name" value="DUF3536"/>
    <property type="match status" value="1"/>
</dbReference>